<dbReference type="GO" id="GO:0043190">
    <property type="term" value="C:ATP-binding cassette (ABC) transporter complex"/>
    <property type="evidence" value="ECO:0007669"/>
    <property type="project" value="InterPro"/>
</dbReference>
<feature type="signal peptide" evidence="1">
    <location>
        <begin position="1"/>
        <end position="26"/>
    </location>
</feature>
<dbReference type="GO" id="GO:0042597">
    <property type="term" value="C:periplasmic space"/>
    <property type="evidence" value="ECO:0007669"/>
    <property type="project" value="UniProtKB-ARBA"/>
</dbReference>
<dbReference type="PROSITE" id="PS51257">
    <property type="entry name" value="PROKAR_LIPOPROTEIN"/>
    <property type="match status" value="1"/>
</dbReference>
<evidence type="ECO:0000313" key="4">
    <source>
        <dbReference type="Proteomes" id="UP000289260"/>
    </source>
</evidence>
<dbReference type="InterPro" id="IPR039424">
    <property type="entry name" value="SBP_5"/>
</dbReference>
<dbReference type="InterPro" id="IPR000914">
    <property type="entry name" value="SBP_5_dom"/>
</dbReference>
<dbReference type="GO" id="GO:0015833">
    <property type="term" value="P:peptide transport"/>
    <property type="evidence" value="ECO:0007669"/>
    <property type="project" value="TreeGrafter"/>
</dbReference>
<dbReference type="PIRSF" id="PIRSF002741">
    <property type="entry name" value="MppA"/>
    <property type="match status" value="1"/>
</dbReference>
<dbReference type="AlphaFoldDB" id="A0A4P6KGU2"/>
<evidence type="ECO:0000256" key="1">
    <source>
        <dbReference type="SAM" id="SignalP"/>
    </source>
</evidence>
<dbReference type="GO" id="GO:1904680">
    <property type="term" value="F:peptide transmembrane transporter activity"/>
    <property type="evidence" value="ECO:0007669"/>
    <property type="project" value="TreeGrafter"/>
</dbReference>
<keyword evidence="4" id="KW-1185">Reference proteome</keyword>
<dbReference type="Gene3D" id="3.10.105.10">
    <property type="entry name" value="Dipeptide-binding Protein, Domain 3"/>
    <property type="match status" value="1"/>
</dbReference>
<dbReference type="SUPFAM" id="SSF53850">
    <property type="entry name" value="Periplasmic binding protein-like II"/>
    <property type="match status" value="1"/>
</dbReference>
<dbReference type="Gene3D" id="3.40.190.10">
    <property type="entry name" value="Periplasmic binding protein-like II"/>
    <property type="match status" value="1"/>
</dbReference>
<feature type="chain" id="PRO_5020192274" description="Solute-binding protein family 5 domain-containing protein" evidence="1">
    <location>
        <begin position="27"/>
        <end position="510"/>
    </location>
</feature>
<sequence length="510" mass="54203">MKKNTLTGIAVVAAAALALTSCSAGGAETGGEDAPGGAVPLSIGNFLDVTNWDPANADLGFDGPYLSAVYDALITTDEAGEPQPGIATEWQVSDDFRTVTFDIRTDAEFSDGTPVDADAVVAGLQHLKDGTTASEAYLNVEQIAKVDDDTIEFSLSKRDDTMLYFLGLGRSYLAAPSAIDAGTLSEAPVGSGPYTLSDSSVPGSEYAFDKVEGHWDAGAFPFDPLKITPLSDPTAMLNAMEAEQLNLIYTDKTGADLAEQNDWKVARGLATWAGLNFSDRSGDMGSPLGDVRVRQALNFAFDRQGIHDSIAQGEGFVSTQLFPTGTPGNVESLDAEFPVDLDRAKSLLAEAGYADGFDVAMPMAAPFQPYQAIVEQTLAELGITVTWEETDFMSYMGKAPTYPMYIAVIAMDANPVATVERQISKPQWYNPNPGLANLDGVQEQVDAVFAAEPGDAQLAEIEQLNALVTEQGYNAVFGQNENIFVSTSEFDVKPVIGLMFPTLRQISVGG</sequence>
<evidence type="ECO:0000313" key="3">
    <source>
        <dbReference type="EMBL" id="QBE49725.1"/>
    </source>
</evidence>
<feature type="domain" description="Solute-binding protein family 5" evidence="2">
    <location>
        <begin position="81"/>
        <end position="415"/>
    </location>
</feature>
<reference evidence="3 4" key="1">
    <citation type="submission" date="2019-02" db="EMBL/GenBank/DDBJ databases">
        <authorList>
            <person name="Sun L."/>
            <person name="Pan D."/>
            <person name="Wu X."/>
        </authorList>
    </citation>
    <scope>NUCLEOTIDE SEQUENCE [LARGE SCALE GENOMIC DNA]</scope>
    <source>
        <strain evidence="3 4">JW-1</strain>
    </source>
</reference>
<dbReference type="Pfam" id="PF00496">
    <property type="entry name" value="SBP_bac_5"/>
    <property type="match status" value="1"/>
</dbReference>
<dbReference type="KEGG" id="ltr:EVS81_13580"/>
<organism evidence="3 4">
    <name type="scientific">Leucobacter triazinivorans</name>
    <dbReference type="NCBI Taxonomy" id="1784719"/>
    <lineage>
        <taxon>Bacteria</taxon>
        <taxon>Bacillati</taxon>
        <taxon>Actinomycetota</taxon>
        <taxon>Actinomycetes</taxon>
        <taxon>Micrococcales</taxon>
        <taxon>Microbacteriaceae</taxon>
        <taxon>Leucobacter</taxon>
    </lineage>
</organism>
<evidence type="ECO:0000259" key="2">
    <source>
        <dbReference type="Pfam" id="PF00496"/>
    </source>
</evidence>
<dbReference type="Proteomes" id="UP000289260">
    <property type="component" value="Chromosome"/>
</dbReference>
<dbReference type="PANTHER" id="PTHR30290:SF83">
    <property type="entry name" value="ABC TRANSPORTER SUBSTRATE-BINDING PROTEIN"/>
    <property type="match status" value="1"/>
</dbReference>
<dbReference type="OrthoDB" id="9803988at2"/>
<name>A0A4P6KGU2_9MICO</name>
<gene>
    <name evidence="3" type="ORF">EVS81_13580</name>
</gene>
<keyword evidence="1" id="KW-0732">Signal</keyword>
<protein>
    <recommendedName>
        <fullName evidence="2">Solute-binding protein family 5 domain-containing protein</fullName>
    </recommendedName>
</protein>
<dbReference type="EMBL" id="CP035806">
    <property type="protein sequence ID" value="QBE49725.1"/>
    <property type="molecule type" value="Genomic_DNA"/>
</dbReference>
<accession>A0A4P6KGU2</accession>
<dbReference type="InterPro" id="IPR030678">
    <property type="entry name" value="Peptide/Ni-bd"/>
</dbReference>
<dbReference type="RefSeq" id="WP_130110838.1">
    <property type="nucleotide sequence ID" value="NZ_CP035806.1"/>
</dbReference>
<proteinExistence type="predicted"/>
<dbReference type="PANTHER" id="PTHR30290">
    <property type="entry name" value="PERIPLASMIC BINDING COMPONENT OF ABC TRANSPORTER"/>
    <property type="match status" value="1"/>
</dbReference>